<accession>A0A3E5ALY0</accession>
<organism evidence="1 2">
    <name type="scientific">Agathobacter rectalis</name>
    <dbReference type="NCBI Taxonomy" id="39491"/>
    <lineage>
        <taxon>Bacteria</taxon>
        <taxon>Bacillati</taxon>
        <taxon>Bacillota</taxon>
        <taxon>Clostridia</taxon>
        <taxon>Lachnospirales</taxon>
        <taxon>Lachnospiraceae</taxon>
        <taxon>Agathobacter</taxon>
    </lineage>
</organism>
<proteinExistence type="predicted"/>
<protein>
    <submittedName>
        <fullName evidence="1">XRE family transcriptional regulator</fullName>
    </submittedName>
</protein>
<gene>
    <name evidence="1" type="ORF">DXB72_12115</name>
</gene>
<comment type="caution">
    <text evidence="1">The sequence shown here is derived from an EMBL/GenBank/DDBJ whole genome shotgun (WGS) entry which is preliminary data.</text>
</comment>
<evidence type="ECO:0000313" key="1">
    <source>
        <dbReference type="EMBL" id="RGN21547.1"/>
    </source>
</evidence>
<name>A0A3E5ALY0_9FIRM</name>
<reference evidence="1 2" key="1">
    <citation type="submission" date="2018-08" db="EMBL/GenBank/DDBJ databases">
        <title>A genome reference for cultivated species of the human gut microbiota.</title>
        <authorList>
            <person name="Zou Y."/>
            <person name="Xue W."/>
            <person name="Luo G."/>
        </authorList>
    </citation>
    <scope>NUCLEOTIDE SEQUENCE [LARGE SCALE GENOMIC DNA]</scope>
    <source>
        <strain evidence="1 2">OM05-6AA</strain>
    </source>
</reference>
<evidence type="ECO:0000313" key="2">
    <source>
        <dbReference type="Proteomes" id="UP000260970"/>
    </source>
</evidence>
<sequence>MIVYKDILTKLSEAGYNTTTIRKEKILSESTLTKIRNNEPIRLDSLEVISKLTHEPVENLVEFK</sequence>
<dbReference type="Proteomes" id="UP000260970">
    <property type="component" value="Unassembled WGS sequence"/>
</dbReference>
<dbReference type="RefSeq" id="WP_117690756.1">
    <property type="nucleotide sequence ID" value="NZ_QSUE01000011.1"/>
</dbReference>
<dbReference type="EMBL" id="QSUG01000013">
    <property type="protein sequence ID" value="RGN21547.1"/>
    <property type="molecule type" value="Genomic_DNA"/>
</dbReference>
<dbReference type="AlphaFoldDB" id="A0A3E5ALY0"/>